<dbReference type="Proteomes" id="UP000262825">
    <property type="component" value="Unassembled WGS sequence"/>
</dbReference>
<dbReference type="GO" id="GO:0005829">
    <property type="term" value="C:cytosol"/>
    <property type="evidence" value="ECO:0007669"/>
    <property type="project" value="GOC"/>
</dbReference>
<evidence type="ECO:0000313" key="9">
    <source>
        <dbReference type="EMBL" id="SSD59120.1"/>
    </source>
</evidence>
<evidence type="ECO:0000259" key="7">
    <source>
        <dbReference type="Pfam" id="PF04100"/>
    </source>
</evidence>
<evidence type="ECO:0000256" key="1">
    <source>
        <dbReference type="ARBA" id="ARBA00004150"/>
    </source>
</evidence>
<evidence type="ECO:0000256" key="4">
    <source>
        <dbReference type="ARBA" id="ARBA00022753"/>
    </source>
</evidence>
<accession>A0A376B4R4</accession>
<reference evidence="10" key="1">
    <citation type="submission" date="2018-06" db="EMBL/GenBank/DDBJ databases">
        <authorList>
            <person name="Guldener U."/>
        </authorList>
    </citation>
    <scope>NUCLEOTIDE SEQUENCE [LARGE SCALE GENOMIC DNA]</scope>
    <source>
        <strain evidence="10">UTAD17</strain>
    </source>
</reference>
<dbReference type="InterPro" id="IPR007234">
    <property type="entry name" value="Vps53_N"/>
</dbReference>
<comment type="similarity">
    <text evidence="3">Belongs to the VPS53 family.</text>
</comment>
<dbReference type="AlphaFoldDB" id="A0A376B4R4"/>
<name>A0A376B4R4_9ASCO</name>
<evidence type="ECO:0000313" key="10">
    <source>
        <dbReference type="Proteomes" id="UP000262825"/>
    </source>
</evidence>
<dbReference type="Pfam" id="PF16854">
    <property type="entry name" value="VPS53_C"/>
    <property type="match status" value="1"/>
</dbReference>
<comment type="subcellular location">
    <subcellularLocation>
        <location evidence="2">Endosome membrane</location>
        <topology evidence="2">Peripheral membrane protein</topology>
    </subcellularLocation>
    <subcellularLocation>
        <location evidence="1">Golgi apparatus</location>
        <location evidence="1">trans-Golgi network membrane</location>
        <topology evidence="1">Peripheral membrane protein</topology>
    </subcellularLocation>
</comment>
<dbReference type="GO" id="GO:0010008">
    <property type="term" value="C:endosome membrane"/>
    <property type="evidence" value="ECO:0007669"/>
    <property type="project" value="UniProtKB-SubCell"/>
</dbReference>
<dbReference type="GO" id="GO:0000938">
    <property type="term" value="C:GARP complex"/>
    <property type="evidence" value="ECO:0007669"/>
    <property type="project" value="InterPro"/>
</dbReference>
<evidence type="ECO:0000256" key="6">
    <source>
        <dbReference type="ARBA" id="ARBA00023136"/>
    </source>
</evidence>
<sequence length="851" mass="97086">MDSIEYDPLEDLTEILSTSDAIDQLDDLIDGLQSYKKTLGEQINITSIACVKETEKGNNNIDFSIIDEMVSTYNDYIDRSETTQSAISLLTQDISTLDRAKKNITQSINIFSNLQALCDSYVFCNKYLPTLKFIEISKKYSLMCTLSEFFSKEYKSVDEINNLLKLVQVLKNNTIASIKKCYVNLFNGELSSSAEEEAVNQQELSVGVSKILDADRPSVKADMIYWIIDSKVLYELKEVFQVDDEASSLENLSRRFVFFKKVLNNFQAKYANYFPKEWAMAYQITKEFYSLTRKDLRIILKRELSGVGGSNNIGNVTTLFMESLQTTMDFEKYIKVKFSNRLIKDKIPTISSCFEPFITIWINNQNVTIKQKIIKYMSEPKLPDVSSGNNSTDGNTLIIPSSADLFRTYRFILQQTFQLLDENSNKEQLIFDLASFFQRWLIEYTEKILSPINFLNPAVNTSDSSPDKKSIIKYTVLLINTSDYCSTTIDELVQKLSEYVPNSIEKLETIFAKAKDKNSVLIANGLQTLMSKVVVPDLQFVWREFSNMDWANITIEDYSRYMISLQKILGNDNNNNNNNNVKGSSGNNSVSIGENPLIQIVNYFNKDIYVWNLWNRIITHICDSFLFNIVKILEPSAPFAPSDPSIKSIKFKNEAVVINIGEQLLLDAELLKKTLHSIPNSFGNSASSPITSSSSAKKRADSYVDSSLDPIINFIKLLIAPADNPKVYQELFLRLTNNCINPAVWSYILCLKSVAWNLDKWVLLWGNGFQKGNISDWFVFSRPTVSSHFVYFNNQLLNITDPKWKKFINGSLRVIPIKTRVSSNNSTRNIASPTLQQQSNLQKLGSRLFNR</sequence>
<dbReference type="Pfam" id="PF04100">
    <property type="entry name" value="Vps53_N"/>
    <property type="match status" value="1"/>
</dbReference>
<keyword evidence="10" id="KW-1185">Reference proteome</keyword>
<feature type="domain" description="Vps53 C-terminal" evidence="8">
    <location>
        <begin position="662"/>
        <end position="754"/>
    </location>
</feature>
<dbReference type="InterPro" id="IPR031745">
    <property type="entry name" value="Vps53_C"/>
</dbReference>
<keyword evidence="5" id="KW-0333">Golgi apparatus</keyword>
<organism evidence="9 10">
    <name type="scientific">Saccharomycodes ludwigii</name>
    <dbReference type="NCBI Taxonomy" id="36035"/>
    <lineage>
        <taxon>Eukaryota</taxon>
        <taxon>Fungi</taxon>
        <taxon>Dikarya</taxon>
        <taxon>Ascomycota</taxon>
        <taxon>Saccharomycotina</taxon>
        <taxon>Saccharomycetes</taxon>
        <taxon>Saccharomycodales</taxon>
        <taxon>Saccharomycodaceae</taxon>
        <taxon>Saccharomycodes</taxon>
    </lineage>
</organism>
<feature type="domain" description="Vps53 N-terminal" evidence="7">
    <location>
        <begin position="5"/>
        <end position="381"/>
    </location>
</feature>
<dbReference type="GO" id="GO:0042147">
    <property type="term" value="P:retrograde transport, endosome to Golgi"/>
    <property type="evidence" value="ECO:0007669"/>
    <property type="project" value="InterPro"/>
</dbReference>
<dbReference type="EMBL" id="UFAJ01000094">
    <property type="protein sequence ID" value="SSD59120.1"/>
    <property type="molecule type" value="Genomic_DNA"/>
</dbReference>
<dbReference type="VEuPathDB" id="FungiDB:SCODWIG_00881"/>
<keyword evidence="4" id="KW-0967">Endosome</keyword>
<evidence type="ECO:0000256" key="2">
    <source>
        <dbReference type="ARBA" id="ARBA00004481"/>
    </source>
</evidence>
<evidence type="ECO:0000259" key="8">
    <source>
        <dbReference type="Pfam" id="PF16854"/>
    </source>
</evidence>
<keyword evidence="6" id="KW-0472">Membrane</keyword>
<dbReference type="InterPro" id="IPR038260">
    <property type="entry name" value="Vps53_C_sf"/>
</dbReference>
<dbReference type="PANTHER" id="PTHR12820">
    <property type="entry name" value="VACUOLAR SORTING PROTEIN 53"/>
    <property type="match status" value="1"/>
</dbReference>
<evidence type="ECO:0000256" key="3">
    <source>
        <dbReference type="ARBA" id="ARBA00008628"/>
    </source>
</evidence>
<proteinExistence type="inferred from homology"/>
<dbReference type="PANTHER" id="PTHR12820:SF0">
    <property type="entry name" value="VACUOLAR PROTEIN SORTING-ASSOCIATED PROTEIN 53 HOMOLOG"/>
    <property type="match status" value="1"/>
</dbReference>
<dbReference type="InterPro" id="IPR039766">
    <property type="entry name" value="Vps53"/>
</dbReference>
<protein>
    <submittedName>
        <fullName evidence="9">Related to Vacuolar protein sorting-associated protein 53</fullName>
    </submittedName>
</protein>
<dbReference type="Gene3D" id="1.10.357.110">
    <property type="entry name" value="Vacuolar protein sorting-associated protein 53, C-terminus"/>
    <property type="match status" value="1"/>
</dbReference>
<gene>
    <name evidence="9" type="ORF">SCODWIG_00881</name>
</gene>
<evidence type="ECO:0000256" key="5">
    <source>
        <dbReference type="ARBA" id="ARBA00023034"/>
    </source>
</evidence>